<dbReference type="Gene3D" id="3.40.50.261">
    <property type="entry name" value="Succinyl-CoA synthetase domains"/>
    <property type="match status" value="2"/>
</dbReference>
<dbReference type="SUPFAM" id="SSF56059">
    <property type="entry name" value="Glutathione synthetase ATP-binding domain-like"/>
    <property type="match status" value="1"/>
</dbReference>
<dbReference type="Proteomes" id="UP000475385">
    <property type="component" value="Unassembled WGS sequence"/>
</dbReference>
<dbReference type="InterPro" id="IPR016102">
    <property type="entry name" value="Succinyl-CoA_synth-like"/>
</dbReference>
<proteinExistence type="inferred from homology"/>
<keyword evidence="2 7" id="KW-0436">Ligase</keyword>
<evidence type="ECO:0000256" key="5">
    <source>
        <dbReference type="ARBA" id="ARBA00060888"/>
    </source>
</evidence>
<evidence type="ECO:0000256" key="4">
    <source>
        <dbReference type="ARBA" id="ARBA00022840"/>
    </source>
</evidence>
<keyword evidence="4" id="KW-0067">ATP-binding</keyword>
<dbReference type="GO" id="GO:0006099">
    <property type="term" value="P:tricarboxylic acid cycle"/>
    <property type="evidence" value="ECO:0007669"/>
    <property type="project" value="UniProtKB-KW"/>
</dbReference>
<evidence type="ECO:0000256" key="1">
    <source>
        <dbReference type="ARBA" id="ARBA00022532"/>
    </source>
</evidence>
<dbReference type="InterPro" id="IPR051538">
    <property type="entry name" value="Acyl-CoA_Synth/Transferase"/>
</dbReference>
<keyword evidence="1" id="KW-0816">Tricarboxylic acid cycle</keyword>
<dbReference type="InterPro" id="IPR013815">
    <property type="entry name" value="ATP_grasp_subdomain_1"/>
</dbReference>
<dbReference type="FunFam" id="3.30.1490.20:FF:000020">
    <property type="entry name" value="Protein lysine acetyltransferase"/>
    <property type="match status" value="1"/>
</dbReference>
<dbReference type="GO" id="GO:0005524">
    <property type="term" value="F:ATP binding"/>
    <property type="evidence" value="ECO:0007669"/>
    <property type="project" value="UniProtKB-KW"/>
</dbReference>
<dbReference type="SUPFAM" id="SSF52210">
    <property type="entry name" value="Succinyl-CoA synthetase domains"/>
    <property type="match status" value="2"/>
</dbReference>
<comment type="similarity">
    <text evidence="5">In the N-terminal section; belongs to the acetate CoA ligase alpha subunit family.</text>
</comment>
<organism evidence="7 8">
    <name type="scientific">Falsiroseomonas algicola</name>
    <dbReference type="NCBI Taxonomy" id="2716930"/>
    <lineage>
        <taxon>Bacteria</taxon>
        <taxon>Pseudomonadati</taxon>
        <taxon>Pseudomonadota</taxon>
        <taxon>Alphaproteobacteria</taxon>
        <taxon>Acetobacterales</taxon>
        <taxon>Roseomonadaceae</taxon>
        <taxon>Falsiroseomonas</taxon>
    </lineage>
</organism>
<keyword evidence="8" id="KW-1185">Reference proteome</keyword>
<evidence type="ECO:0000259" key="6">
    <source>
        <dbReference type="SMART" id="SM00881"/>
    </source>
</evidence>
<evidence type="ECO:0000313" key="7">
    <source>
        <dbReference type="EMBL" id="NGM19655.1"/>
    </source>
</evidence>
<dbReference type="InterPro" id="IPR032875">
    <property type="entry name" value="Succ_CoA_lig_flav_dom"/>
</dbReference>
<dbReference type="InterPro" id="IPR003781">
    <property type="entry name" value="CoA-bd"/>
</dbReference>
<dbReference type="PANTHER" id="PTHR43334">
    <property type="entry name" value="ACETATE--COA LIGASE [ADP-FORMING]"/>
    <property type="match status" value="1"/>
</dbReference>
<dbReference type="Gene3D" id="3.30.470.20">
    <property type="entry name" value="ATP-grasp fold, B domain"/>
    <property type="match status" value="1"/>
</dbReference>
<dbReference type="PANTHER" id="PTHR43334:SF1">
    <property type="entry name" value="3-HYDROXYPROPIONATE--COA LIGASE [ADP-FORMING]"/>
    <property type="match status" value="1"/>
</dbReference>
<name>A0A6M1LH08_9PROT</name>
<dbReference type="Gene3D" id="3.40.50.720">
    <property type="entry name" value="NAD(P)-binding Rossmann-like Domain"/>
    <property type="match status" value="1"/>
</dbReference>
<evidence type="ECO:0000256" key="2">
    <source>
        <dbReference type="ARBA" id="ARBA00022598"/>
    </source>
</evidence>
<dbReference type="AlphaFoldDB" id="A0A6M1LH08"/>
<comment type="caution">
    <text evidence="7">The sequence shown here is derived from an EMBL/GenBank/DDBJ whole genome shotgun (WGS) entry which is preliminary data.</text>
</comment>
<dbReference type="Pfam" id="PF13607">
    <property type="entry name" value="Succ_CoA_lig"/>
    <property type="match status" value="1"/>
</dbReference>
<dbReference type="EMBL" id="JAAIKB010000002">
    <property type="protein sequence ID" value="NGM19655.1"/>
    <property type="molecule type" value="Genomic_DNA"/>
</dbReference>
<dbReference type="Gene3D" id="3.30.1490.20">
    <property type="entry name" value="ATP-grasp fold, A domain"/>
    <property type="match status" value="1"/>
</dbReference>
<evidence type="ECO:0000313" key="8">
    <source>
        <dbReference type="Proteomes" id="UP000475385"/>
    </source>
</evidence>
<dbReference type="SUPFAM" id="SSF51735">
    <property type="entry name" value="NAD(P)-binding Rossmann-fold domains"/>
    <property type="match status" value="1"/>
</dbReference>
<gene>
    <name evidence="7" type="ORF">G3576_06490</name>
</gene>
<evidence type="ECO:0000256" key="3">
    <source>
        <dbReference type="ARBA" id="ARBA00022741"/>
    </source>
</evidence>
<accession>A0A6M1LH08</accession>
<sequence length="725" mass="75434">MQIANPHSEFKPGPLAAHGFPDLRRFFAPKAVALLGATEDLRKFGGRCLRQMLDFGFSGDVFPVNPNRETVFGRPCFPNLAALPARPDHVGIVLPARACIEAVAECGRLGIPFATVFSAGFGELPGEETQAAQAELVRVARAGGVRIMGPNCNGLINFTDGFALTSTATISGPRRPAGDIGVVGQSGGAAQVNVMWRAQEMGLGISCQVSSGNDADMDILDYAGFMLEDAHTRVVLMLAERIKDGARLRLLAARAAELEKPIALVKFGRTEAGARAAASHTGAITGSDAVFDAAARQLGLIRVNDARELYEVAMLLRRRQRPAGHGAAALAVSGGNLVALTDQAAGLGIAFPPYAAETAAKLRTLIPGFAAVNNPTDLSAGAIGSKDTFANAARIMLEDPAVDALVPVITIAPNDDIRAITALSEEADKPVAILWTGRSAADPTLTPEVLVREGHAVFRDPLPCAQALARSMDWAAFLRRRSAPAARPEGLDAARARALLAAAPAGALSEAASRAVLACYGLHGPREDVARTAEDAVAQAARIASPVALKILSPDIPHKTEAGGVLLGVQGEDAVRSGVAAILASARAYAPAARIEGVLVQEMVTGGQEMLLGVTRDPSFGPVLTIGFGGTLVEVLRDVTFRLPPISVAEATEALESLRLAPLLHGHRGAPACDIAALADAIARFSWLATDLGDLVAEIDVNPIAVLPQSVRVLDALIVTRDAAA</sequence>
<dbReference type="RefSeq" id="WP_164693545.1">
    <property type="nucleotide sequence ID" value="NZ_JAAIKB010000002.1"/>
</dbReference>
<dbReference type="GO" id="GO:0016874">
    <property type="term" value="F:ligase activity"/>
    <property type="evidence" value="ECO:0007669"/>
    <property type="project" value="UniProtKB-KW"/>
</dbReference>
<dbReference type="Pfam" id="PF13380">
    <property type="entry name" value="CoA_binding_2"/>
    <property type="match status" value="1"/>
</dbReference>
<dbReference type="SMART" id="SM00881">
    <property type="entry name" value="CoA_binding"/>
    <property type="match status" value="1"/>
</dbReference>
<dbReference type="InterPro" id="IPR036291">
    <property type="entry name" value="NAD(P)-bd_dom_sf"/>
</dbReference>
<feature type="domain" description="CoA-binding" evidence="6">
    <location>
        <begin position="26"/>
        <end position="121"/>
    </location>
</feature>
<protein>
    <submittedName>
        <fullName evidence="7">Acetate--CoA ligase family protein</fullName>
    </submittedName>
</protein>
<reference evidence="7 8" key="1">
    <citation type="submission" date="2020-03" db="EMBL/GenBank/DDBJ databases">
        <title>Roseomonas stagni sp. nov., isolated from pond water in Japan.</title>
        <authorList>
            <person name="Furuhata K."/>
            <person name="Miyamoto H."/>
            <person name="Goto K."/>
        </authorList>
    </citation>
    <scope>NUCLEOTIDE SEQUENCE [LARGE SCALE GENOMIC DNA]</scope>
    <source>
        <strain evidence="7 8">PeD5</strain>
    </source>
</reference>
<dbReference type="Pfam" id="PF13549">
    <property type="entry name" value="ATP-grasp_5"/>
    <property type="match status" value="1"/>
</dbReference>
<keyword evidence="3" id="KW-0547">Nucleotide-binding</keyword>